<dbReference type="PIRSF" id="PIRSF017385">
    <property type="entry name" value="CtaF"/>
    <property type="match status" value="1"/>
</dbReference>
<dbReference type="GO" id="GO:0022900">
    <property type="term" value="P:electron transport chain"/>
    <property type="evidence" value="ECO:0007669"/>
    <property type="project" value="InterPro"/>
</dbReference>
<keyword evidence="7 11" id="KW-1133">Transmembrane helix</keyword>
<feature type="transmembrane region" description="Helical" evidence="11">
    <location>
        <begin position="7"/>
        <end position="28"/>
    </location>
</feature>
<feature type="transmembrane region" description="Helical" evidence="11">
    <location>
        <begin position="40"/>
        <end position="62"/>
    </location>
</feature>
<dbReference type="RefSeq" id="WP_003852216.1">
    <property type="nucleotide sequence ID" value="NZ_CABVGJ010000001.1"/>
</dbReference>
<comment type="subunit">
    <text evidence="10">Associates with subunits I, II and III to form cytochrome c oxidase.</text>
</comment>
<protein>
    <recommendedName>
        <fullName evidence="10">Cytochrome c oxidase polypeptide 4</fullName>
        <ecNumber evidence="10">7.1.1.9</ecNumber>
    </recommendedName>
    <alternativeName>
        <fullName evidence="10">Cytochrome aa3 subunit 4</fullName>
    </alternativeName>
    <alternativeName>
        <fullName evidence="10">Cytochrome c oxidase polypeptide IV</fullName>
    </alternativeName>
</protein>
<evidence type="ECO:0000256" key="3">
    <source>
        <dbReference type="ARBA" id="ARBA00006870"/>
    </source>
</evidence>
<dbReference type="AlphaFoldDB" id="A0A0D6GKR0"/>
<organism evidence="12 13">
    <name type="scientific">Corynebacterium diphtheriae</name>
    <dbReference type="NCBI Taxonomy" id="1717"/>
    <lineage>
        <taxon>Bacteria</taxon>
        <taxon>Bacillati</taxon>
        <taxon>Actinomycetota</taxon>
        <taxon>Actinomycetes</taxon>
        <taxon>Mycobacteriales</taxon>
        <taxon>Corynebacteriaceae</taxon>
        <taxon>Corynebacterium</taxon>
    </lineage>
</organism>
<comment type="catalytic activity">
    <reaction evidence="9 10">
        <text>4 Fe(II)-[cytochrome c] + O2 + 8 H(+)(in) = 4 Fe(III)-[cytochrome c] + 2 H2O + 4 H(+)(out)</text>
        <dbReference type="Rhea" id="RHEA:11436"/>
        <dbReference type="Rhea" id="RHEA-COMP:10350"/>
        <dbReference type="Rhea" id="RHEA-COMP:14399"/>
        <dbReference type="ChEBI" id="CHEBI:15377"/>
        <dbReference type="ChEBI" id="CHEBI:15378"/>
        <dbReference type="ChEBI" id="CHEBI:15379"/>
        <dbReference type="ChEBI" id="CHEBI:29033"/>
        <dbReference type="ChEBI" id="CHEBI:29034"/>
        <dbReference type="EC" id="7.1.1.9"/>
    </reaction>
</comment>
<dbReference type="GeneID" id="97332434"/>
<dbReference type="KEGG" id="cdi:DIP1628"/>
<keyword evidence="4 10" id="KW-1003">Cell membrane</keyword>
<accession>A0A0D6GKR0</accession>
<evidence type="ECO:0000256" key="11">
    <source>
        <dbReference type="SAM" id="Phobius"/>
    </source>
</evidence>
<feature type="transmembrane region" description="Helical" evidence="11">
    <location>
        <begin position="94"/>
        <end position="112"/>
    </location>
</feature>
<dbReference type="KEGG" id="cdip:ERS451417_01652"/>
<evidence type="ECO:0000256" key="1">
    <source>
        <dbReference type="ARBA" id="ARBA00002536"/>
    </source>
</evidence>
<evidence type="ECO:0000256" key="10">
    <source>
        <dbReference type="PIRNR" id="PIRNR017385"/>
    </source>
</evidence>
<comment type="caution">
    <text evidence="12">The sequence shown here is derived from an EMBL/GenBank/DDBJ whole genome shotgun (WGS) entry which is preliminary data.</text>
</comment>
<evidence type="ECO:0000313" key="12">
    <source>
        <dbReference type="EMBL" id="CAB0612536.1"/>
    </source>
</evidence>
<comment type="function">
    <text evidence="1 10">Part of cytochrome c oxidase, its function is unknown.</text>
</comment>
<evidence type="ECO:0000256" key="8">
    <source>
        <dbReference type="ARBA" id="ARBA00023136"/>
    </source>
</evidence>
<dbReference type="Proteomes" id="UP000480222">
    <property type="component" value="Unassembled WGS sequence"/>
</dbReference>
<keyword evidence="6 10" id="KW-1278">Translocase</keyword>
<comment type="similarity">
    <text evidence="3 10">Belongs to the cytochrome c oxidase bacterial subunit CtaF family.</text>
</comment>
<dbReference type="SMR" id="A0A0D6GKR0"/>
<proteinExistence type="inferred from homology"/>
<feature type="transmembrane region" description="Helical" evidence="11">
    <location>
        <begin position="118"/>
        <end position="138"/>
    </location>
</feature>
<dbReference type="EC" id="7.1.1.9" evidence="10"/>
<dbReference type="InterPro" id="IPR021050">
    <property type="entry name" value="Cyt_c_oxidase_su4_actinobac"/>
</dbReference>
<evidence type="ECO:0000256" key="9">
    <source>
        <dbReference type="ARBA" id="ARBA00047816"/>
    </source>
</evidence>
<evidence type="ECO:0000256" key="5">
    <source>
        <dbReference type="ARBA" id="ARBA00022692"/>
    </source>
</evidence>
<dbReference type="Pfam" id="PF12270">
    <property type="entry name" value="Cyt_c_ox_IV"/>
    <property type="match status" value="1"/>
</dbReference>
<dbReference type="GO" id="GO:0005886">
    <property type="term" value="C:plasma membrane"/>
    <property type="evidence" value="ECO:0007669"/>
    <property type="project" value="UniProtKB-SubCell"/>
</dbReference>
<evidence type="ECO:0000256" key="4">
    <source>
        <dbReference type="ARBA" id="ARBA00022475"/>
    </source>
</evidence>
<keyword evidence="5 11" id="KW-0812">Transmembrane</keyword>
<evidence type="ECO:0000256" key="7">
    <source>
        <dbReference type="ARBA" id="ARBA00022989"/>
    </source>
</evidence>
<gene>
    <name evidence="12" type="ORF">CIP107547_01831</name>
</gene>
<reference evidence="12 13" key="1">
    <citation type="submission" date="2020-02" db="EMBL/GenBank/DDBJ databases">
        <authorList>
            <person name="Brisse S."/>
        </authorList>
    </citation>
    <scope>NUCLEOTIDE SEQUENCE [LARGE SCALE GENOMIC DNA]</scope>
    <source>
        <strain evidence="12">CIP107547</strain>
    </source>
</reference>
<sequence length="143" mass="15776">MKATSKIMYSMATFLAIMAIIYLFATMHVEDSGYMVGYEWAGGVCMILGTLLTVMLGGYLHFTENRIDVLPEDWEEAEVADAAGTLGFFSPSSIWPLAMSGAIAVLGFGIVYMHYWLIAIGAVLLIYTTTMLNLQYGIPKEKH</sequence>
<evidence type="ECO:0000313" key="13">
    <source>
        <dbReference type="Proteomes" id="UP000480222"/>
    </source>
</evidence>
<dbReference type="OMA" id="GTYFRFV"/>
<dbReference type="GO" id="GO:0004129">
    <property type="term" value="F:cytochrome-c oxidase activity"/>
    <property type="evidence" value="ECO:0007669"/>
    <property type="project" value="UniProtKB-EC"/>
</dbReference>
<dbReference type="OrthoDB" id="5244617at2"/>
<evidence type="ECO:0000256" key="2">
    <source>
        <dbReference type="ARBA" id="ARBA00004651"/>
    </source>
</evidence>
<dbReference type="EMBL" id="CADDAV010000021">
    <property type="protein sequence ID" value="CAB0612536.1"/>
    <property type="molecule type" value="Genomic_DNA"/>
</dbReference>
<name>A0A0D6GKR0_CORDP</name>
<dbReference type="eggNOG" id="ENOG5032TTI">
    <property type="taxonomic scope" value="Bacteria"/>
</dbReference>
<keyword evidence="8 10" id="KW-0472">Membrane</keyword>
<evidence type="ECO:0000256" key="6">
    <source>
        <dbReference type="ARBA" id="ARBA00022967"/>
    </source>
</evidence>
<comment type="subcellular location">
    <subcellularLocation>
        <location evidence="2">Cell membrane</location>
        <topology evidence="2">Multi-pass membrane protein</topology>
    </subcellularLocation>
</comment>